<dbReference type="AlphaFoldDB" id="A0A7C5IZ99"/>
<gene>
    <name evidence="2" type="ORF">ENJ98_03470</name>
</gene>
<feature type="transmembrane region" description="Helical" evidence="1">
    <location>
        <begin position="20"/>
        <end position="39"/>
    </location>
</feature>
<proteinExistence type="predicted"/>
<feature type="transmembrane region" description="Helical" evidence="1">
    <location>
        <begin position="45"/>
        <end position="63"/>
    </location>
</feature>
<keyword evidence="1" id="KW-1133">Transmembrane helix</keyword>
<organism evidence="2">
    <name type="scientific">Thiolapillus brandeum</name>
    <dbReference type="NCBI Taxonomy" id="1076588"/>
    <lineage>
        <taxon>Bacteria</taxon>
        <taxon>Pseudomonadati</taxon>
        <taxon>Pseudomonadota</taxon>
        <taxon>Gammaproteobacteria</taxon>
        <taxon>Chromatiales</taxon>
        <taxon>Sedimenticolaceae</taxon>
        <taxon>Thiolapillus</taxon>
    </lineage>
</organism>
<dbReference type="EMBL" id="DROM01000213">
    <property type="protein sequence ID" value="HHH13273.1"/>
    <property type="molecule type" value="Genomic_DNA"/>
</dbReference>
<feature type="transmembrane region" description="Helical" evidence="1">
    <location>
        <begin position="120"/>
        <end position="140"/>
    </location>
</feature>
<keyword evidence="1" id="KW-0472">Membrane</keyword>
<feature type="transmembrane region" description="Helical" evidence="1">
    <location>
        <begin position="89"/>
        <end position="108"/>
    </location>
</feature>
<comment type="caution">
    <text evidence="2">The sequence shown here is derived from an EMBL/GenBank/DDBJ whole genome shotgun (WGS) entry which is preliminary data.</text>
</comment>
<evidence type="ECO:0000256" key="1">
    <source>
        <dbReference type="SAM" id="Phobius"/>
    </source>
</evidence>
<protein>
    <submittedName>
        <fullName evidence="2">Uncharacterized protein</fullName>
    </submittedName>
</protein>
<dbReference type="Proteomes" id="UP000886100">
    <property type="component" value="Unassembled WGS sequence"/>
</dbReference>
<evidence type="ECO:0000313" key="2">
    <source>
        <dbReference type="EMBL" id="HHH13273.1"/>
    </source>
</evidence>
<sequence>MKFDKISEEERKQARHPHEFFLINLITNHILVFVGLLGMAKQEPYLILIVPAVSITILTYLVWRAQRSAGRDRWFVFCHWQLCARRSRFFIGMIALMGVGMAAILASVGGNVNDLRPGHYAIGGLVMLPTLFTVLVLIIMESDAVHKASIGEVPDWLVKRHAPPAEYVPMAPAAPVPGD</sequence>
<name>A0A7C5IZ99_9GAMM</name>
<reference evidence="2" key="1">
    <citation type="journal article" date="2020" name="mSystems">
        <title>Genome- and Community-Level Interaction Insights into Carbon Utilization and Element Cycling Functions of Hydrothermarchaeota in Hydrothermal Sediment.</title>
        <authorList>
            <person name="Zhou Z."/>
            <person name="Liu Y."/>
            <person name="Xu W."/>
            <person name="Pan J."/>
            <person name="Luo Z.H."/>
            <person name="Li M."/>
        </authorList>
    </citation>
    <scope>NUCLEOTIDE SEQUENCE [LARGE SCALE GENOMIC DNA]</scope>
    <source>
        <strain evidence="2">HyVt-535</strain>
    </source>
</reference>
<accession>A0A7C5IZ99</accession>
<keyword evidence="1" id="KW-0812">Transmembrane</keyword>